<evidence type="ECO:0000313" key="2">
    <source>
        <dbReference type="EMBL" id="GAA1101481.1"/>
    </source>
</evidence>
<reference evidence="2 3" key="1">
    <citation type="journal article" date="2019" name="Int. J. Syst. Evol. Microbiol.">
        <title>The Global Catalogue of Microorganisms (GCM) 10K type strain sequencing project: providing services to taxonomists for standard genome sequencing and annotation.</title>
        <authorList>
            <consortium name="The Broad Institute Genomics Platform"/>
            <consortium name="The Broad Institute Genome Sequencing Center for Infectious Disease"/>
            <person name="Wu L."/>
            <person name="Ma J."/>
        </authorList>
    </citation>
    <scope>NUCLEOTIDE SEQUENCE [LARGE SCALE GENOMIC DNA]</scope>
    <source>
        <strain evidence="2 3">JCM 13008</strain>
    </source>
</reference>
<name>A0ABN1TSX0_9ACTN</name>
<protein>
    <recommendedName>
        <fullName evidence="4">DUF559 domain-containing protein</fullName>
    </recommendedName>
</protein>
<feature type="compositionally biased region" description="Low complexity" evidence="1">
    <location>
        <begin position="18"/>
        <end position="42"/>
    </location>
</feature>
<dbReference type="Proteomes" id="UP001501581">
    <property type="component" value="Unassembled WGS sequence"/>
</dbReference>
<sequence length="365" mass="39730">MESGRKSPSAGQADFMQPPRLATPRVVPPVRVDPDGVAGPRPGEARGGRWRRTSPGLYVPSGAEFDQPAQRIVEAGGHLGAFGGVSGWASLHLAGADWFGGRDLHGQELPVLVAVGPGRQCPEHPGAAFTRHRIAETEVVLRSGVRCLNVHRALLDEIYQLRSLKRAVAAIDMVLHAELTSRSRLQRWLRTVPRTYGLPLMRQALRLSADRVESPRETALRLVWTLDADLPTPLCNAELYDAAGRFLARPDLFSPELGLAGEYDGAHHFTAEQRRRDLAREDRLRDHGIEVVTVVAGELSAPGEVVGRLRAAAARAERRRRSGQWQLRPTPDLDAVVNARLAAGSAADAPLRCDLSAPSGPERAR</sequence>
<comment type="caution">
    <text evidence="2">The sequence shown here is derived from an EMBL/GenBank/DDBJ whole genome shotgun (WGS) entry which is preliminary data.</text>
</comment>
<evidence type="ECO:0000313" key="3">
    <source>
        <dbReference type="Proteomes" id="UP001501581"/>
    </source>
</evidence>
<accession>A0ABN1TSX0</accession>
<evidence type="ECO:0008006" key="4">
    <source>
        <dbReference type="Google" id="ProtNLM"/>
    </source>
</evidence>
<evidence type="ECO:0000256" key="1">
    <source>
        <dbReference type="SAM" id="MobiDB-lite"/>
    </source>
</evidence>
<organism evidence="2 3">
    <name type="scientific">Nocardioides dubius</name>
    <dbReference type="NCBI Taxonomy" id="317019"/>
    <lineage>
        <taxon>Bacteria</taxon>
        <taxon>Bacillati</taxon>
        <taxon>Actinomycetota</taxon>
        <taxon>Actinomycetes</taxon>
        <taxon>Propionibacteriales</taxon>
        <taxon>Nocardioidaceae</taxon>
        <taxon>Nocardioides</taxon>
    </lineage>
</organism>
<proteinExistence type="predicted"/>
<keyword evidence="3" id="KW-1185">Reference proteome</keyword>
<feature type="region of interest" description="Disordered" evidence="1">
    <location>
        <begin position="1"/>
        <end position="53"/>
    </location>
</feature>
<gene>
    <name evidence="2" type="ORF">GCM10009668_19700</name>
</gene>
<dbReference type="EMBL" id="BAAALG010000008">
    <property type="protein sequence ID" value="GAA1101481.1"/>
    <property type="molecule type" value="Genomic_DNA"/>
</dbReference>